<reference evidence="1 2" key="1">
    <citation type="submission" date="2014-05" db="EMBL/GenBank/DDBJ databases">
        <authorList>
            <person name="Bishop-Lilly K.A."/>
            <person name="Broomall S.M."/>
            <person name="Chain P.S."/>
            <person name="Chertkov O."/>
            <person name="Coyne S.R."/>
            <person name="Daligault H.E."/>
            <person name="Davenport K.W."/>
            <person name="Erkkila T."/>
            <person name="Frey K.G."/>
            <person name="Gibbons H.S."/>
            <person name="Gu W."/>
            <person name="Jaissle J."/>
            <person name="Johnson S.L."/>
            <person name="Koroleva G.I."/>
            <person name="Ladner J.T."/>
            <person name="Lo C.-C."/>
            <person name="Minogue T.D."/>
            <person name="Munk C."/>
            <person name="Palacios G.F."/>
            <person name="Redden C.L."/>
            <person name="Rosenzweig C.N."/>
            <person name="Scholz M.B."/>
            <person name="Teshima H."/>
            <person name="Xu Y."/>
        </authorList>
    </citation>
    <scope>NUCLEOTIDE SEQUENCE [LARGE SCALE GENOMIC DNA]</scope>
    <source>
        <strain evidence="1 2">DDS 22E-1</strain>
    </source>
</reference>
<name>A0AAN0RRP7_9BURK</name>
<protein>
    <submittedName>
        <fullName evidence="1">Uncharacterized protein</fullName>
    </submittedName>
</protein>
<proteinExistence type="predicted"/>
<dbReference type="AlphaFoldDB" id="A0AAN0RRP7"/>
<dbReference type="EMBL" id="CP007783">
    <property type="protein sequence ID" value="AIO32715.1"/>
    <property type="molecule type" value="Genomic_DNA"/>
</dbReference>
<gene>
    <name evidence="1" type="ORF">DM39_1745</name>
</gene>
<dbReference type="Proteomes" id="UP000029413">
    <property type="component" value="Chromosome 1"/>
</dbReference>
<evidence type="ECO:0000313" key="2">
    <source>
        <dbReference type="Proteomes" id="UP000029413"/>
    </source>
</evidence>
<keyword evidence="2" id="KW-1185">Reference proteome</keyword>
<accession>A0AAN0RRP7</accession>
<evidence type="ECO:0000313" key="1">
    <source>
        <dbReference type="EMBL" id="AIO32715.1"/>
    </source>
</evidence>
<organism evidence="1 2">
    <name type="scientific">Burkholderia cenocepacia</name>
    <dbReference type="NCBI Taxonomy" id="95486"/>
    <lineage>
        <taxon>Bacteria</taxon>
        <taxon>Pseudomonadati</taxon>
        <taxon>Pseudomonadota</taxon>
        <taxon>Betaproteobacteria</taxon>
        <taxon>Burkholderiales</taxon>
        <taxon>Burkholderiaceae</taxon>
        <taxon>Burkholderia</taxon>
        <taxon>Burkholderia cepacia complex</taxon>
    </lineage>
</organism>
<sequence>MSLIAFGETFAATDHKMHLYWQGGTLTIPGYETEWEYLLELPVLVGKQVD</sequence>
<dbReference type="KEGG" id="bcen:DM39_1745"/>